<dbReference type="SMR" id="A0A015IR66"/>
<feature type="transmembrane region" description="Helical" evidence="2">
    <location>
        <begin position="242"/>
        <end position="261"/>
    </location>
</feature>
<dbReference type="EMBL" id="JEMT01026254">
    <property type="protein sequence ID" value="EXX59687.1"/>
    <property type="molecule type" value="Genomic_DNA"/>
</dbReference>
<keyword evidence="2" id="KW-1133">Transmembrane helix</keyword>
<comment type="caution">
    <text evidence="3">The sequence shown here is derived from an EMBL/GenBank/DDBJ whole genome shotgun (WGS) entry which is preliminary data.</text>
</comment>
<reference evidence="3 4" key="1">
    <citation type="submission" date="2014-02" db="EMBL/GenBank/DDBJ databases">
        <title>Single nucleus genome sequencing reveals high similarity among nuclei of an endomycorrhizal fungus.</title>
        <authorList>
            <person name="Lin K."/>
            <person name="Geurts R."/>
            <person name="Zhang Z."/>
            <person name="Limpens E."/>
            <person name="Saunders D.G."/>
            <person name="Mu D."/>
            <person name="Pang E."/>
            <person name="Cao H."/>
            <person name="Cha H."/>
            <person name="Lin T."/>
            <person name="Zhou Q."/>
            <person name="Shang Y."/>
            <person name="Li Y."/>
            <person name="Ivanov S."/>
            <person name="Sharma T."/>
            <person name="Velzen R.V."/>
            <person name="Ruijter N.D."/>
            <person name="Aanen D.K."/>
            <person name="Win J."/>
            <person name="Kamoun S."/>
            <person name="Bisseling T."/>
            <person name="Huang S."/>
        </authorList>
    </citation>
    <scope>NUCLEOTIDE SEQUENCE [LARGE SCALE GENOMIC DNA]</scope>
    <source>
        <strain evidence="4">DAOM197198w</strain>
    </source>
</reference>
<evidence type="ECO:0000313" key="4">
    <source>
        <dbReference type="Proteomes" id="UP000022910"/>
    </source>
</evidence>
<feature type="compositionally biased region" description="Polar residues" evidence="1">
    <location>
        <begin position="44"/>
        <end position="57"/>
    </location>
</feature>
<dbReference type="InterPro" id="IPR038872">
    <property type="entry name" value="Put_GTT3"/>
</dbReference>
<name>A0A015IR66_RHIIW</name>
<accession>A0A015IR66</accession>
<organism evidence="3 4">
    <name type="scientific">Rhizophagus irregularis (strain DAOM 197198w)</name>
    <name type="common">Glomus intraradices</name>
    <dbReference type="NCBI Taxonomy" id="1432141"/>
    <lineage>
        <taxon>Eukaryota</taxon>
        <taxon>Fungi</taxon>
        <taxon>Fungi incertae sedis</taxon>
        <taxon>Mucoromycota</taxon>
        <taxon>Glomeromycotina</taxon>
        <taxon>Glomeromycetes</taxon>
        <taxon>Glomerales</taxon>
        <taxon>Glomeraceae</taxon>
        <taxon>Rhizophagus</taxon>
    </lineage>
</organism>
<dbReference type="GO" id="GO:0016020">
    <property type="term" value="C:membrane"/>
    <property type="evidence" value="ECO:0007669"/>
    <property type="project" value="TreeGrafter"/>
</dbReference>
<sequence>MSITPDSLRNKRKNELKEIALDLGLSTKGLRSDLEERIRIHLENASNDKTSESTSSKTPRRSFRKKSISTIRVKSRRDNIPSSPNGGRSSSDEENQSVSSENESKQDIIITQTTSELETTETVNLRGLPSDNVFKVNTFLIQLRKNISNSTTFCKAVTCLELLVFLYCAIEWSLKIASIPIPNLGSEESYNYDLHVPDIFIFIDWHRFWRPLISFIFYLVLLPLGFSYIFNFEPHRNLYSPLTFSVAQYAIFMVSVSNFDWAEDVRDFIPDNLIYMGAGTGAIFALYESILANSDTT</sequence>
<feature type="transmembrane region" description="Helical" evidence="2">
    <location>
        <begin position="212"/>
        <end position="230"/>
    </location>
</feature>
<keyword evidence="2" id="KW-0472">Membrane</keyword>
<evidence type="ECO:0000256" key="2">
    <source>
        <dbReference type="SAM" id="Phobius"/>
    </source>
</evidence>
<evidence type="ECO:0000313" key="3">
    <source>
        <dbReference type="EMBL" id="EXX59687.1"/>
    </source>
</evidence>
<gene>
    <name evidence="3" type="ORF">RirG_186840</name>
</gene>
<dbReference type="Proteomes" id="UP000022910">
    <property type="component" value="Unassembled WGS sequence"/>
</dbReference>
<proteinExistence type="predicted"/>
<keyword evidence="2" id="KW-0812">Transmembrane</keyword>
<evidence type="ECO:0008006" key="5">
    <source>
        <dbReference type="Google" id="ProtNLM"/>
    </source>
</evidence>
<protein>
    <recommendedName>
        <fullName evidence="5">SAP domain-containing protein</fullName>
    </recommendedName>
</protein>
<feature type="region of interest" description="Disordered" evidence="1">
    <location>
        <begin position="41"/>
        <end position="113"/>
    </location>
</feature>
<dbReference type="AlphaFoldDB" id="A0A015IR66"/>
<feature type="transmembrane region" description="Helical" evidence="2">
    <location>
        <begin position="273"/>
        <end position="292"/>
    </location>
</feature>
<feature type="compositionally biased region" description="Basic residues" evidence="1">
    <location>
        <begin position="58"/>
        <end position="67"/>
    </location>
</feature>
<dbReference type="OrthoDB" id="5569309at2759"/>
<dbReference type="PANTHER" id="PTHR41807:SF1">
    <property type="entry name" value="GLUTATHIONE TRANSFERASE 3"/>
    <property type="match status" value="1"/>
</dbReference>
<keyword evidence="4" id="KW-1185">Reference proteome</keyword>
<dbReference type="HOGENOM" id="CLU_937341_0_0_1"/>
<evidence type="ECO:0000256" key="1">
    <source>
        <dbReference type="SAM" id="MobiDB-lite"/>
    </source>
</evidence>
<dbReference type="PANTHER" id="PTHR41807">
    <property type="entry name" value="GLUTATHIONE TRANSFERASE 3"/>
    <property type="match status" value="1"/>
</dbReference>